<dbReference type="InterPro" id="IPR036271">
    <property type="entry name" value="Tet_transcr_reg_TetR-rel_C_sf"/>
</dbReference>
<gene>
    <name evidence="7" type="ORF">ABZ921_10710</name>
</gene>
<evidence type="ECO:0000256" key="2">
    <source>
        <dbReference type="ARBA" id="ARBA00023125"/>
    </source>
</evidence>
<evidence type="ECO:0000256" key="3">
    <source>
        <dbReference type="ARBA" id="ARBA00023163"/>
    </source>
</evidence>
<dbReference type="InterPro" id="IPR001647">
    <property type="entry name" value="HTH_TetR"/>
</dbReference>
<evidence type="ECO:0000259" key="6">
    <source>
        <dbReference type="PROSITE" id="PS50977"/>
    </source>
</evidence>
<name>A0ABV3BKF8_9ACTN</name>
<dbReference type="Pfam" id="PF21597">
    <property type="entry name" value="TetR_C_43"/>
    <property type="match status" value="1"/>
</dbReference>
<dbReference type="SUPFAM" id="SSF46689">
    <property type="entry name" value="Homeodomain-like"/>
    <property type="match status" value="1"/>
</dbReference>
<organism evidence="7 8">
    <name type="scientific">Streptomyces atriruber</name>
    <dbReference type="NCBI Taxonomy" id="545121"/>
    <lineage>
        <taxon>Bacteria</taxon>
        <taxon>Bacillati</taxon>
        <taxon>Actinomycetota</taxon>
        <taxon>Actinomycetes</taxon>
        <taxon>Kitasatosporales</taxon>
        <taxon>Streptomycetaceae</taxon>
        <taxon>Streptomyces</taxon>
    </lineage>
</organism>
<feature type="DNA-binding region" description="H-T-H motif" evidence="4">
    <location>
        <begin position="45"/>
        <end position="64"/>
    </location>
</feature>
<reference evidence="7 8" key="1">
    <citation type="submission" date="2024-06" db="EMBL/GenBank/DDBJ databases">
        <title>The Natural Products Discovery Center: Release of the First 8490 Sequenced Strains for Exploring Actinobacteria Biosynthetic Diversity.</title>
        <authorList>
            <person name="Kalkreuter E."/>
            <person name="Kautsar S.A."/>
            <person name="Yang D."/>
            <person name="Bader C.D."/>
            <person name="Teijaro C.N."/>
            <person name="Fluegel L."/>
            <person name="Davis C.M."/>
            <person name="Simpson J.R."/>
            <person name="Lauterbach L."/>
            <person name="Steele A.D."/>
            <person name="Gui C."/>
            <person name="Meng S."/>
            <person name="Li G."/>
            <person name="Viehrig K."/>
            <person name="Ye F."/>
            <person name="Su P."/>
            <person name="Kiefer A.F."/>
            <person name="Nichols A."/>
            <person name="Cepeda A.J."/>
            <person name="Yan W."/>
            <person name="Fan B."/>
            <person name="Jiang Y."/>
            <person name="Adhikari A."/>
            <person name="Zheng C.-J."/>
            <person name="Schuster L."/>
            <person name="Cowan T.M."/>
            <person name="Smanski M.J."/>
            <person name="Chevrette M.G."/>
            <person name="De Carvalho L.P.S."/>
            <person name="Shen B."/>
        </authorList>
    </citation>
    <scope>NUCLEOTIDE SEQUENCE [LARGE SCALE GENOMIC DNA]</scope>
    <source>
        <strain evidence="7 8">NPDC046838</strain>
    </source>
</reference>
<dbReference type="InterPro" id="IPR009057">
    <property type="entry name" value="Homeodomain-like_sf"/>
</dbReference>
<keyword evidence="2 4" id="KW-0238">DNA-binding</keyword>
<comment type="caution">
    <text evidence="7">The sequence shown here is derived from an EMBL/GenBank/DDBJ whole genome shotgun (WGS) entry which is preliminary data.</text>
</comment>
<sequence length="248" mass="26667">MSDSCPGSGRTAPPRSRPKRPDAEVNRARIVEIARASFTAAPDASLHSIAKAAGVGQGTLYRHFPSREALLLAVYRTELEALVAAAPGLLDEHEPLDALRLWLARLAAHGRSRCGASQAVEAATCPTPGSPVHPPVAAALDQLLTACKEARQLRPGADADEVLLLVSFLWKTTGGSEWQARTERLLGIVVDGLRTPEREDTHEPAGRYISPRVRSSVRYGLLQDADRASRPESGEGAECREARGRYSP</sequence>
<evidence type="ECO:0000256" key="1">
    <source>
        <dbReference type="ARBA" id="ARBA00023015"/>
    </source>
</evidence>
<dbReference type="Pfam" id="PF00440">
    <property type="entry name" value="TetR_N"/>
    <property type="match status" value="1"/>
</dbReference>
<proteinExistence type="predicted"/>
<evidence type="ECO:0000256" key="5">
    <source>
        <dbReference type="SAM" id="MobiDB-lite"/>
    </source>
</evidence>
<evidence type="ECO:0000313" key="7">
    <source>
        <dbReference type="EMBL" id="MEU6821092.1"/>
    </source>
</evidence>
<feature type="region of interest" description="Disordered" evidence="5">
    <location>
        <begin position="1"/>
        <end position="24"/>
    </location>
</feature>
<dbReference type="Gene3D" id="1.10.357.10">
    <property type="entry name" value="Tetracycline Repressor, domain 2"/>
    <property type="match status" value="1"/>
</dbReference>
<dbReference type="PANTHER" id="PTHR30055:SF234">
    <property type="entry name" value="HTH-TYPE TRANSCRIPTIONAL REGULATOR BETI"/>
    <property type="match status" value="1"/>
</dbReference>
<keyword evidence="1" id="KW-0805">Transcription regulation</keyword>
<keyword evidence="3" id="KW-0804">Transcription</keyword>
<dbReference type="SUPFAM" id="SSF48498">
    <property type="entry name" value="Tetracyclin repressor-like, C-terminal domain"/>
    <property type="match status" value="1"/>
</dbReference>
<evidence type="ECO:0000313" key="8">
    <source>
        <dbReference type="Proteomes" id="UP001551176"/>
    </source>
</evidence>
<protein>
    <submittedName>
        <fullName evidence="7">TetR/AcrR family transcriptional regulator</fullName>
    </submittedName>
</protein>
<accession>A0ABV3BKF8</accession>
<dbReference type="PROSITE" id="PS50977">
    <property type="entry name" value="HTH_TETR_2"/>
    <property type="match status" value="1"/>
</dbReference>
<dbReference type="InterPro" id="IPR049445">
    <property type="entry name" value="TetR_SbtR-like_C"/>
</dbReference>
<keyword evidence="8" id="KW-1185">Reference proteome</keyword>
<feature type="domain" description="HTH tetR-type" evidence="6">
    <location>
        <begin position="24"/>
        <end position="82"/>
    </location>
</feature>
<feature type="region of interest" description="Disordered" evidence="5">
    <location>
        <begin position="220"/>
        <end position="248"/>
    </location>
</feature>
<dbReference type="EMBL" id="JBEYXV010000004">
    <property type="protein sequence ID" value="MEU6821092.1"/>
    <property type="molecule type" value="Genomic_DNA"/>
</dbReference>
<dbReference type="Proteomes" id="UP001551176">
    <property type="component" value="Unassembled WGS sequence"/>
</dbReference>
<feature type="compositionally biased region" description="Basic and acidic residues" evidence="5">
    <location>
        <begin position="224"/>
        <end position="248"/>
    </location>
</feature>
<dbReference type="RefSeq" id="WP_359347071.1">
    <property type="nucleotide sequence ID" value="NZ_JBEYXV010000004.1"/>
</dbReference>
<evidence type="ECO:0000256" key="4">
    <source>
        <dbReference type="PROSITE-ProRule" id="PRU00335"/>
    </source>
</evidence>
<dbReference type="PANTHER" id="PTHR30055">
    <property type="entry name" value="HTH-TYPE TRANSCRIPTIONAL REGULATOR RUTR"/>
    <property type="match status" value="1"/>
</dbReference>
<dbReference type="InterPro" id="IPR050109">
    <property type="entry name" value="HTH-type_TetR-like_transc_reg"/>
</dbReference>